<evidence type="ECO:0000313" key="9">
    <source>
        <dbReference type="Proteomes" id="UP000236621"/>
    </source>
</evidence>
<protein>
    <submittedName>
        <fullName evidence="8">Sphingolipid C4-hydroxylase SUR2</fullName>
    </submittedName>
</protein>
<keyword evidence="2 6" id="KW-0812">Transmembrane</keyword>
<dbReference type="GO" id="GO:0005506">
    <property type="term" value="F:iron ion binding"/>
    <property type="evidence" value="ECO:0007669"/>
    <property type="project" value="InterPro"/>
</dbReference>
<reference evidence="8 9" key="1">
    <citation type="submission" date="2017-08" db="EMBL/GenBank/DDBJ databases">
        <title>Harnessing the power of phylogenomics to disentangle the directionality and signatures of interkingdom host jumping in the parasitic fungal genus Tolypocladium.</title>
        <authorList>
            <person name="Quandt C.A."/>
            <person name="Patterson W."/>
            <person name="Spatafora J.W."/>
        </authorList>
    </citation>
    <scope>NUCLEOTIDE SEQUENCE [LARGE SCALE GENOMIC DNA]</scope>
    <source>
        <strain evidence="8 9">CBS 113982</strain>
    </source>
</reference>
<keyword evidence="9" id="KW-1185">Reference proteome</keyword>
<comment type="caution">
    <text evidence="8">The sequence shown here is derived from an EMBL/GenBank/DDBJ whole genome shotgun (WGS) entry which is preliminary data.</text>
</comment>
<feature type="domain" description="Fatty acid hydroxylase" evidence="7">
    <location>
        <begin position="352"/>
        <end position="488"/>
    </location>
</feature>
<evidence type="ECO:0000256" key="4">
    <source>
        <dbReference type="ARBA" id="ARBA00023136"/>
    </source>
</evidence>
<feature type="transmembrane region" description="Helical" evidence="6">
    <location>
        <begin position="187"/>
        <end position="208"/>
    </location>
</feature>
<dbReference type="GO" id="GO:0008610">
    <property type="term" value="P:lipid biosynthetic process"/>
    <property type="evidence" value="ECO:0007669"/>
    <property type="project" value="InterPro"/>
</dbReference>
<dbReference type="EMBL" id="NRSZ01000014">
    <property type="protein sequence ID" value="PNY30038.1"/>
    <property type="molecule type" value="Genomic_DNA"/>
</dbReference>
<comment type="subcellular location">
    <subcellularLocation>
        <location evidence="1">Membrane</location>
    </subcellularLocation>
</comment>
<evidence type="ECO:0000256" key="1">
    <source>
        <dbReference type="ARBA" id="ARBA00004370"/>
    </source>
</evidence>
<feature type="region of interest" description="Disordered" evidence="5">
    <location>
        <begin position="22"/>
        <end position="50"/>
    </location>
</feature>
<dbReference type="Pfam" id="PF04116">
    <property type="entry name" value="FA_hydroxylase"/>
    <property type="match status" value="1"/>
</dbReference>
<sequence length="508" mass="57324">PLPHPHPHSSIPLATQVPQIRASDTKCSHARPTLPNDARRPKPSPGISALSPACHTSPFFTTDTIEVCEDKRALFDLYLIITIRFPPCRRLSVCSCTHPSHHCHPVRRRRLVLALRPPNHHPENPHRHIGTHERSGTSEEAMVNHTSSGPSAAAAMANETLFRTALPPLPTFSLEPTGDVFVWISDFWLSLLLPVAVYWAMSIFFHVIDVLDLFPQYRLHTPDEILRRNHASRFEVARDVVIQQVIQVVTGAALAVTEPPEMHGKAQYDVAVWATRLRLAQRALPALLGLLGLNATDISKNMSTSHPLLAGALAGGYYPFLATAESAAPTFAPWELTAAKLIYHVLIPGLQFFVAVFILDTWQYFLHRLMHMNRWLYTTFHSRHHRLYVPYAYGALYNHPFEGFLLDTLGAAIAFKVTGMTLRQGTCFFTFSTIKTIDDHCGYAFPWDPLQLITSNNAAYHDIHHQTWGIKANFSQPFFTFWDTLLGTKYKGSRTDRLADKKRVEKMK</sequence>
<accession>A0A2K3QR84</accession>
<dbReference type="PANTHER" id="PTHR11863">
    <property type="entry name" value="STEROL DESATURASE"/>
    <property type="match status" value="1"/>
</dbReference>
<dbReference type="InterPro" id="IPR006694">
    <property type="entry name" value="Fatty_acid_hydroxylase"/>
</dbReference>
<dbReference type="InterPro" id="IPR050307">
    <property type="entry name" value="Sterol_Desaturase_Related"/>
</dbReference>
<keyword evidence="3 6" id="KW-1133">Transmembrane helix</keyword>
<dbReference type="Proteomes" id="UP000236621">
    <property type="component" value="Unassembled WGS sequence"/>
</dbReference>
<keyword evidence="4 6" id="KW-0472">Membrane</keyword>
<evidence type="ECO:0000256" key="5">
    <source>
        <dbReference type="SAM" id="MobiDB-lite"/>
    </source>
</evidence>
<name>A0A2K3QR84_9HYPO</name>
<dbReference type="GO" id="GO:0016020">
    <property type="term" value="C:membrane"/>
    <property type="evidence" value="ECO:0007669"/>
    <property type="project" value="UniProtKB-SubCell"/>
</dbReference>
<feature type="non-terminal residue" evidence="8">
    <location>
        <position position="1"/>
    </location>
</feature>
<dbReference type="AlphaFoldDB" id="A0A2K3QR84"/>
<evidence type="ECO:0000256" key="2">
    <source>
        <dbReference type="ARBA" id="ARBA00022692"/>
    </source>
</evidence>
<dbReference type="GO" id="GO:0016491">
    <property type="term" value="F:oxidoreductase activity"/>
    <property type="evidence" value="ECO:0007669"/>
    <property type="project" value="InterPro"/>
</dbReference>
<evidence type="ECO:0000256" key="3">
    <source>
        <dbReference type="ARBA" id="ARBA00022989"/>
    </source>
</evidence>
<evidence type="ECO:0000256" key="6">
    <source>
        <dbReference type="SAM" id="Phobius"/>
    </source>
</evidence>
<dbReference type="OrthoDB" id="408954at2759"/>
<feature type="transmembrane region" description="Helical" evidence="6">
    <location>
        <begin position="308"/>
        <end position="329"/>
    </location>
</feature>
<feature type="transmembrane region" description="Helical" evidence="6">
    <location>
        <begin position="341"/>
        <end position="366"/>
    </location>
</feature>
<dbReference type="STRING" id="45235.A0A2K3QR84"/>
<feature type="region of interest" description="Disordered" evidence="5">
    <location>
        <begin position="117"/>
        <end position="146"/>
    </location>
</feature>
<gene>
    <name evidence="8" type="ORF">TCAP_00054</name>
</gene>
<proteinExistence type="predicted"/>
<organism evidence="8 9">
    <name type="scientific">Tolypocladium capitatum</name>
    <dbReference type="NCBI Taxonomy" id="45235"/>
    <lineage>
        <taxon>Eukaryota</taxon>
        <taxon>Fungi</taxon>
        <taxon>Dikarya</taxon>
        <taxon>Ascomycota</taxon>
        <taxon>Pezizomycotina</taxon>
        <taxon>Sordariomycetes</taxon>
        <taxon>Hypocreomycetidae</taxon>
        <taxon>Hypocreales</taxon>
        <taxon>Ophiocordycipitaceae</taxon>
        <taxon>Tolypocladium</taxon>
    </lineage>
</organism>
<evidence type="ECO:0000313" key="8">
    <source>
        <dbReference type="EMBL" id="PNY30038.1"/>
    </source>
</evidence>
<feature type="compositionally biased region" description="Basic and acidic residues" evidence="5">
    <location>
        <begin position="120"/>
        <end position="137"/>
    </location>
</feature>
<evidence type="ECO:0000259" key="7">
    <source>
        <dbReference type="Pfam" id="PF04116"/>
    </source>
</evidence>